<evidence type="ECO:0000256" key="4">
    <source>
        <dbReference type="PROSITE-ProRule" id="PRU00335"/>
    </source>
</evidence>
<keyword evidence="1" id="KW-0805">Transcription regulation</keyword>
<dbReference type="GO" id="GO:0000976">
    <property type="term" value="F:transcription cis-regulatory region binding"/>
    <property type="evidence" value="ECO:0007669"/>
    <property type="project" value="TreeGrafter"/>
</dbReference>
<dbReference type="PANTHER" id="PTHR30055:SF243">
    <property type="entry name" value="HTH-TYPE TRANSCRIPTIONAL REGULATOR RV1816"/>
    <property type="match status" value="1"/>
</dbReference>
<evidence type="ECO:0000256" key="1">
    <source>
        <dbReference type="ARBA" id="ARBA00023015"/>
    </source>
</evidence>
<name>A0A3A5MBK7_9MICC</name>
<protein>
    <submittedName>
        <fullName evidence="6">TetR/AcrR family transcriptional regulator</fullName>
    </submittedName>
</protein>
<organism evidence="6 7">
    <name type="scientific">Arthrobacter cheniae</name>
    <dbReference type="NCBI Taxonomy" id="1258888"/>
    <lineage>
        <taxon>Bacteria</taxon>
        <taxon>Bacillati</taxon>
        <taxon>Actinomycetota</taxon>
        <taxon>Actinomycetes</taxon>
        <taxon>Micrococcales</taxon>
        <taxon>Micrococcaceae</taxon>
        <taxon>Arthrobacter</taxon>
    </lineage>
</organism>
<dbReference type="Pfam" id="PF13305">
    <property type="entry name" value="TetR_C_33"/>
    <property type="match status" value="1"/>
</dbReference>
<dbReference type="InterPro" id="IPR050109">
    <property type="entry name" value="HTH-type_TetR-like_transc_reg"/>
</dbReference>
<dbReference type="PROSITE" id="PS50977">
    <property type="entry name" value="HTH_TETR_2"/>
    <property type="match status" value="1"/>
</dbReference>
<keyword evidence="2 4" id="KW-0238">DNA-binding</keyword>
<keyword evidence="3" id="KW-0804">Transcription</keyword>
<dbReference type="GO" id="GO:0003700">
    <property type="term" value="F:DNA-binding transcription factor activity"/>
    <property type="evidence" value="ECO:0007669"/>
    <property type="project" value="TreeGrafter"/>
</dbReference>
<dbReference type="Proteomes" id="UP000272560">
    <property type="component" value="Unassembled WGS sequence"/>
</dbReference>
<dbReference type="Pfam" id="PF00440">
    <property type="entry name" value="TetR_N"/>
    <property type="match status" value="1"/>
</dbReference>
<dbReference type="SUPFAM" id="SSF48498">
    <property type="entry name" value="Tetracyclin repressor-like, C-terminal domain"/>
    <property type="match status" value="1"/>
</dbReference>
<evidence type="ECO:0000259" key="5">
    <source>
        <dbReference type="PROSITE" id="PS50977"/>
    </source>
</evidence>
<evidence type="ECO:0000313" key="7">
    <source>
        <dbReference type="Proteomes" id="UP000272560"/>
    </source>
</evidence>
<dbReference type="EMBL" id="QZVT01000007">
    <property type="protein sequence ID" value="RJT77963.1"/>
    <property type="molecule type" value="Genomic_DNA"/>
</dbReference>
<dbReference type="RefSeq" id="WP_120149576.1">
    <property type="nucleotide sequence ID" value="NZ_QZVT01000007.1"/>
</dbReference>
<dbReference type="InterPro" id="IPR009057">
    <property type="entry name" value="Homeodomain-like_sf"/>
</dbReference>
<gene>
    <name evidence="6" type="ORF">D6T63_13460</name>
</gene>
<keyword evidence="7" id="KW-1185">Reference proteome</keyword>
<dbReference type="InterPro" id="IPR025996">
    <property type="entry name" value="MT1864/Rv1816-like_C"/>
</dbReference>
<dbReference type="PANTHER" id="PTHR30055">
    <property type="entry name" value="HTH-TYPE TRANSCRIPTIONAL REGULATOR RUTR"/>
    <property type="match status" value="1"/>
</dbReference>
<dbReference type="AlphaFoldDB" id="A0A3A5MBK7"/>
<dbReference type="SUPFAM" id="SSF46689">
    <property type="entry name" value="Homeodomain-like"/>
    <property type="match status" value="1"/>
</dbReference>
<proteinExistence type="predicted"/>
<evidence type="ECO:0000256" key="3">
    <source>
        <dbReference type="ARBA" id="ARBA00023163"/>
    </source>
</evidence>
<dbReference type="Gene3D" id="1.10.357.10">
    <property type="entry name" value="Tetracycline Repressor, domain 2"/>
    <property type="match status" value="1"/>
</dbReference>
<feature type="domain" description="HTH tetR-type" evidence="5">
    <location>
        <begin position="11"/>
        <end position="71"/>
    </location>
</feature>
<dbReference type="InterPro" id="IPR001647">
    <property type="entry name" value="HTH_TetR"/>
</dbReference>
<comment type="caution">
    <text evidence="6">The sequence shown here is derived from an EMBL/GenBank/DDBJ whole genome shotgun (WGS) entry which is preliminary data.</text>
</comment>
<accession>A0A3A5MBK7</accession>
<sequence length="233" mass="24550">MPGTPRERAREQTLEDITRIGRQQLVEVGAAALSLRAVARELGVVSSAIYRYVANRDELLTLLVVDAYTELGDQVDAAVEAAGAGAGDRFTALALAVRAWAVREPSRYALLYGSPVPGYAAPAERTTAQGTRVITLLARIMDDAWQSGELEEAGGTVPAGLEADFQAIRDQLSLATPDTLVAATVQAWSALFGAVSFEVFGQYGAGTFADTDALFGYAVGRIAQQLGLRADGG</sequence>
<evidence type="ECO:0000256" key="2">
    <source>
        <dbReference type="ARBA" id="ARBA00023125"/>
    </source>
</evidence>
<reference evidence="6 7" key="1">
    <citation type="submission" date="2018-09" db="EMBL/GenBank/DDBJ databases">
        <title>Novel species of Arthrobacter.</title>
        <authorList>
            <person name="Liu Q."/>
            <person name="Xin Y.-H."/>
        </authorList>
    </citation>
    <scope>NUCLEOTIDE SEQUENCE [LARGE SCALE GENOMIC DNA]</scope>
    <source>
        <strain evidence="6 7">Hz2</strain>
    </source>
</reference>
<feature type="DNA-binding region" description="H-T-H motif" evidence="4">
    <location>
        <begin position="34"/>
        <end position="53"/>
    </location>
</feature>
<evidence type="ECO:0000313" key="6">
    <source>
        <dbReference type="EMBL" id="RJT77963.1"/>
    </source>
</evidence>
<dbReference type="InterPro" id="IPR036271">
    <property type="entry name" value="Tet_transcr_reg_TetR-rel_C_sf"/>
</dbReference>
<dbReference type="OrthoDB" id="3210322at2"/>